<organism evidence="2 3">
    <name type="scientific">Phyllostomus discolor</name>
    <name type="common">pale spear-nosed bat</name>
    <dbReference type="NCBI Taxonomy" id="89673"/>
    <lineage>
        <taxon>Eukaryota</taxon>
        <taxon>Metazoa</taxon>
        <taxon>Chordata</taxon>
        <taxon>Craniata</taxon>
        <taxon>Vertebrata</taxon>
        <taxon>Euteleostomi</taxon>
        <taxon>Mammalia</taxon>
        <taxon>Eutheria</taxon>
        <taxon>Laurasiatheria</taxon>
        <taxon>Chiroptera</taxon>
        <taxon>Yangochiroptera</taxon>
        <taxon>Phyllostomidae</taxon>
        <taxon>Phyllostominae</taxon>
        <taxon>Phyllostomus</taxon>
    </lineage>
</organism>
<evidence type="ECO:0000313" key="3">
    <source>
        <dbReference type="Proteomes" id="UP000664940"/>
    </source>
</evidence>
<keyword evidence="1" id="KW-0472">Membrane</keyword>
<evidence type="ECO:0000313" key="2">
    <source>
        <dbReference type="EMBL" id="KAF6119758.1"/>
    </source>
</evidence>
<keyword evidence="1" id="KW-0812">Transmembrane</keyword>
<proteinExistence type="predicted"/>
<keyword evidence="1" id="KW-1133">Transmembrane helix</keyword>
<dbReference type="Proteomes" id="UP000664940">
    <property type="component" value="Unassembled WGS sequence"/>
</dbReference>
<dbReference type="EMBL" id="JABVXQ010000003">
    <property type="protein sequence ID" value="KAF6119758.1"/>
    <property type="molecule type" value="Genomic_DNA"/>
</dbReference>
<comment type="caution">
    <text evidence="2">The sequence shown here is derived from an EMBL/GenBank/DDBJ whole genome shotgun (WGS) entry which is preliminary data.</text>
</comment>
<sequence>MANIPLCVYMYMSIYIFLHIYIFICKISEHLGCFYILTIANAALNIGMHISFGISVTVLFGQIPRSDIAGSYSRPIFNFLRILYTVLQNGCTNLQSHQQCMRVPFSPHPCQLLLLVLFENSGSDRC</sequence>
<reference evidence="2 3" key="1">
    <citation type="journal article" date="2020" name="Nature">
        <title>Six reference-quality genomes reveal evolution of bat adaptations.</title>
        <authorList>
            <person name="Jebb D."/>
            <person name="Huang Z."/>
            <person name="Pippel M."/>
            <person name="Hughes G.M."/>
            <person name="Lavrichenko K."/>
            <person name="Devanna P."/>
            <person name="Winkler S."/>
            <person name="Jermiin L.S."/>
            <person name="Skirmuntt E.C."/>
            <person name="Katzourakis A."/>
            <person name="Burkitt-Gray L."/>
            <person name="Ray D.A."/>
            <person name="Sullivan K.A.M."/>
            <person name="Roscito J.G."/>
            <person name="Kirilenko B.M."/>
            <person name="Davalos L.M."/>
            <person name="Corthals A.P."/>
            <person name="Power M.L."/>
            <person name="Jones G."/>
            <person name="Ransome R.D."/>
            <person name="Dechmann D.K.N."/>
            <person name="Locatelli A.G."/>
            <person name="Puechmaille S.J."/>
            <person name="Fedrigo O."/>
            <person name="Jarvis E.D."/>
            <person name="Hiller M."/>
            <person name="Vernes S.C."/>
            <person name="Myers E.W."/>
            <person name="Teeling E.C."/>
        </authorList>
    </citation>
    <scope>NUCLEOTIDE SEQUENCE [LARGE SCALE GENOMIC DNA]</scope>
    <source>
        <strain evidence="2">Bat1K_MPI-CBG_1</strain>
    </source>
</reference>
<protein>
    <submittedName>
        <fullName evidence="2">Uncharacterized protein</fullName>
    </submittedName>
</protein>
<feature type="transmembrane region" description="Helical" evidence="1">
    <location>
        <begin position="6"/>
        <end position="24"/>
    </location>
</feature>
<dbReference type="AlphaFoldDB" id="A0A834AYV7"/>
<name>A0A834AYV7_9CHIR</name>
<feature type="transmembrane region" description="Helical" evidence="1">
    <location>
        <begin position="36"/>
        <end position="60"/>
    </location>
</feature>
<evidence type="ECO:0000256" key="1">
    <source>
        <dbReference type="SAM" id="Phobius"/>
    </source>
</evidence>
<accession>A0A834AYV7</accession>
<gene>
    <name evidence="2" type="ORF">HJG60_010169</name>
</gene>